<sequence>MFYHLYSQNASFVKHQVTQVVPECPKVDLENPLIEEGKTPHIKSGKLIPQLSNSIPPRDDVEMKKEDEMTKALKKILSENFHDDDDDDDDEVDSQTALYKNLWLEAEASLCSIHYKARYNQMKNEMKRLKQKDMEDQSNLSQCLSFGTHINPKADSSPQDLPILSATNAKDMSDSKSSIDMNKPDPLTHEENSTQYRDSLVPNSSTKKDVGNDEASVLARFHILKTRGNKSCMSSASPSRGKNGQNQVIFSQESPLLSKMNDHESSVMERFHILKSRVEDSSSSSKDKLLDGFADKGMDNTIVDPKASGVKSLDIHVNPSMVHLSSYTAVDKSIPKELHLDMEDSEEIQPCETHYDNPVDGLTSEWEHVSRLEGR</sequence>
<dbReference type="Proteomes" id="UP001341840">
    <property type="component" value="Unassembled WGS sequence"/>
</dbReference>
<evidence type="ECO:0000256" key="2">
    <source>
        <dbReference type="SAM" id="MobiDB-lite"/>
    </source>
</evidence>
<feature type="compositionally biased region" description="Basic and acidic residues" evidence="2">
    <location>
        <begin position="182"/>
        <end position="192"/>
    </location>
</feature>
<feature type="compositionally biased region" description="Polar residues" evidence="2">
    <location>
        <begin position="193"/>
        <end position="205"/>
    </location>
</feature>
<dbReference type="EMBL" id="JASCZI010122137">
    <property type="protein sequence ID" value="MED6163769.1"/>
    <property type="molecule type" value="Genomic_DNA"/>
</dbReference>
<feature type="region of interest" description="Disordered" evidence="2">
    <location>
        <begin position="168"/>
        <end position="212"/>
    </location>
</feature>
<gene>
    <name evidence="3" type="ORF">PIB30_116883</name>
</gene>
<protein>
    <submittedName>
        <fullName evidence="3">Uncharacterized protein</fullName>
    </submittedName>
</protein>
<feature type="coiled-coil region" evidence="1">
    <location>
        <begin position="112"/>
        <end position="139"/>
    </location>
</feature>
<comment type="caution">
    <text evidence="3">The sequence shown here is derived from an EMBL/GenBank/DDBJ whole genome shotgun (WGS) entry which is preliminary data.</text>
</comment>
<keyword evidence="1" id="KW-0175">Coiled coil</keyword>
<keyword evidence="4" id="KW-1185">Reference proteome</keyword>
<evidence type="ECO:0000313" key="4">
    <source>
        <dbReference type="Proteomes" id="UP001341840"/>
    </source>
</evidence>
<dbReference type="PANTHER" id="PTHR34361">
    <property type="entry name" value="OS08G0157800 PROTEIN"/>
    <property type="match status" value="1"/>
</dbReference>
<proteinExistence type="predicted"/>
<evidence type="ECO:0000256" key="1">
    <source>
        <dbReference type="SAM" id="Coils"/>
    </source>
</evidence>
<dbReference type="PANTHER" id="PTHR34361:SF2">
    <property type="entry name" value="OS08G0157800 PROTEIN"/>
    <property type="match status" value="1"/>
</dbReference>
<evidence type="ECO:0000313" key="3">
    <source>
        <dbReference type="EMBL" id="MED6163769.1"/>
    </source>
</evidence>
<organism evidence="3 4">
    <name type="scientific">Stylosanthes scabra</name>
    <dbReference type="NCBI Taxonomy" id="79078"/>
    <lineage>
        <taxon>Eukaryota</taxon>
        <taxon>Viridiplantae</taxon>
        <taxon>Streptophyta</taxon>
        <taxon>Embryophyta</taxon>
        <taxon>Tracheophyta</taxon>
        <taxon>Spermatophyta</taxon>
        <taxon>Magnoliopsida</taxon>
        <taxon>eudicotyledons</taxon>
        <taxon>Gunneridae</taxon>
        <taxon>Pentapetalae</taxon>
        <taxon>rosids</taxon>
        <taxon>fabids</taxon>
        <taxon>Fabales</taxon>
        <taxon>Fabaceae</taxon>
        <taxon>Papilionoideae</taxon>
        <taxon>50 kb inversion clade</taxon>
        <taxon>dalbergioids sensu lato</taxon>
        <taxon>Dalbergieae</taxon>
        <taxon>Pterocarpus clade</taxon>
        <taxon>Stylosanthes</taxon>
    </lineage>
</organism>
<reference evidence="3 4" key="1">
    <citation type="journal article" date="2023" name="Plants (Basel)">
        <title>Bridging the Gap: Combining Genomics and Transcriptomics Approaches to Understand Stylosanthes scabra, an Orphan Legume from the Brazilian Caatinga.</title>
        <authorList>
            <person name="Ferreira-Neto J.R.C."/>
            <person name="da Silva M.D."/>
            <person name="Binneck E."/>
            <person name="de Melo N.F."/>
            <person name="da Silva R.H."/>
            <person name="de Melo A.L.T.M."/>
            <person name="Pandolfi V."/>
            <person name="Bustamante F.O."/>
            <person name="Brasileiro-Vidal A.C."/>
            <person name="Benko-Iseppon A.M."/>
        </authorList>
    </citation>
    <scope>NUCLEOTIDE SEQUENCE [LARGE SCALE GENOMIC DNA]</scope>
    <source>
        <tissue evidence="3">Leaves</tissue>
    </source>
</reference>
<accession>A0ABU6USA8</accession>
<name>A0ABU6USA8_9FABA</name>